<dbReference type="GO" id="GO:0006368">
    <property type="term" value="P:transcription elongation by RNA polymerase II"/>
    <property type="evidence" value="ECO:0007669"/>
    <property type="project" value="EnsemblFungi"/>
</dbReference>
<gene>
    <name evidence="2" type="primary">NDAI0D03020</name>
    <name evidence="2" type="ordered locus">NDAI_0D03020</name>
</gene>
<feature type="region of interest" description="Disordered" evidence="1">
    <location>
        <begin position="244"/>
        <end position="392"/>
    </location>
</feature>
<dbReference type="GO" id="GO:0003676">
    <property type="term" value="F:nucleic acid binding"/>
    <property type="evidence" value="ECO:0007669"/>
    <property type="project" value="EnsemblFungi"/>
</dbReference>
<dbReference type="AlphaFoldDB" id="G0WA05"/>
<feature type="compositionally biased region" description="Basic and acidic residues" evidence="1">
    <location>
        <begin position="263"/>
        <end position="273"/>
    </location>
</feature>
<dbReference type="GeneID" id="11495273"/>
<evidence type="ECO:0000256" key="1">
    <source>
        <dbReference type="SAM" id="MobiDB-lite"/>
    </source>
</evidence>
<reference evidence="2 3" key="1">
    <citation type="journal article" date="2011" name="Proc. Natl. Acad. Sci. U.S.A.">
        <title>Evolutionary erosion of yeast sex chromosomes by mating-type switching accidents.</title>
        <authorList>
            <person name="Gordon J.L."/>
            <person name="Armisen D."/>
            <person name="Proux-Wera E."/>
            <person name="Oheigeartaigh S.S."/>
            <person name="Byrne K.P."/>
            <person name="Wolfe K.H."/>
        </authorList>
    </citation>
    <scope>NUCLEOTIDE SEQUENCE [LARGE SCALE GENOMIC DNA]</scope>
    <source>
        <strain evidence="3">ATCC 10597 / BCRC 20456 / CBS 421 / NBRC 0211 / NRRL Y-12639</strain>
    </source>
</reference>
<protein>
    <recommendedName>
        <fullName evidence="4">THO complex subunit MFT1</fullName>
    </recommendedName>
</protein>
<evidence type="ECO:0000313" key="2">
    <source>
        <dbReference type="EMBL" id="CCD24616.1"/>
    </source>
</evidence>
<proteinExistence type="predicted"/>
<name>G0WA05_NAUDC</name>
<feature type="compositionally biased region" description="Basic and acidic residues" evidence="1">
    <location>
        <begin position="321"/>
        <end position="343"/>
    </location>
</feature>
<feature type="compositionally biased region" description="Basic and acidic residues" evidence="1">
    <location>
        <begin position="380"/>
        <end position="392"/>
    </location>
</feature>
<dbReference type="HOGENOM" id="CLU_054999_1_0_1"/>
<organism evidence="2 3">
    <name type="scientific">Naumovozyma dairenensis (strain ATCC 10597 / BCRC 20456 / CBS 421 / NBRC 0211 / NRRL Y-12639)</name>
    <name type="common">Saccharomyces dairenensis</name>
    <dbReference type="NCBI Taxonomy" id="1071378"/>
    <lineage>
        <taxon>Eukaryota</taxon>
        <taxon>Fungi</taxon>
        <taxon>Dikarya</taxon>
        <taxon>Ascomycota</taxon>
        <taxon>Saccharomycotina</taxon>
        <taxon>Saccharomycetes</taxon>
        <taxon>Saccharomycetales</taxon>
        <taxon>Saccharomycetaceae</taxon>
        <taxon>Naumovozyma</taxon>
    </lineage>
</organism>
<dbReference type="KEGG" id="ndi:NDAI_0D03020"/>
<feature type="compositionally biased region" description="Acidic residues" evidence="1">
    <location>
        <begin position="361"/>
        <end position="376"/>
    </location>
</feature>
<dbReference type="GO" id="GO:0000446">
    <property type="term" value="C:nucleoplasmic THO complex"/>
    <property type="evidence" value="ECO:0007669"/>
    <property type="project" value="EnsemblFungi"/>
</dbReference>
<dbReference type="GO" id="GO:0000445">
    <property type="term" value="C:THO complex part of transcription export complex"/>
    <property type="evidence" value="ECO:0007669"/>
    <property type="project" value="EnsemblFungi"/>
</dbReference>
<feature type="compositionally biased region" description="Acidic residues" evidence="1">
    <location>
        <begin position="274"/>
        <end position="294"/>
    </location>
</feature>
<sequence length="392" mass="45906">MSLTAQEINNIELKVEYNEQDTASTKYLDTLSKISTLTSSILHGTLTDDTELNNVEDLELEMELRYMELANSVEVRKINFENFETSNSKNFEQMAEKQLPALKKFNQLTLDRLLKVQRLYEAVAMINLEIEDLSAGRTKLILKKSDWIDELGEELTETLIKRKYLTFEKGYEAREDDPLLRAYDDFSKGPKELRRTNESLKEEISRLTEEVKVYKNKWLQNAEIFTRVTSVLKDELKKRLDHDSLETKEQQEEFDDYEDEEETARYKRQREIENSDQEERDDENEQEDLQDIENENIPMSDNEGVDEEPIIDAIIQDDEATEMRNSLHESESEKNSDQEKGDENVISGDENNDDHSLELIGENDEVKDDPMDDEDNTNSRVEEKGTEEHEDE</sequence>
<dbReference type="OrthoDB" id="4035165at2759"/>
<keyword evidence="3" id="KW-1185">Reference proteome</keyword>
<dbReference type="Proteomes" id="UP000000689">
    <property type="component" value="Chromosome 4"/>
</dbReference>
<dbReference type="GO" id="GO:0000781">
    <property type="term" value="C:chromosome, telomeric region"/>
    <property type="evidence" value="ECO:0007669"/>
    <property type="project" value="EnsemblFungi"/>
</dbReference>
<dbReference type="GO" id="GO:0006310">
    <property type="term" value="P:DNA recombination"/>
    <property type="evidence" value="ECO:0007669"/>
    <property type="project" value="EnsemblFungi"/>
</dbReference>
<dbReference type="STRING" id="1071378.G0WA05"/>
<dbReference type="EMBL" id="HE580270">
    <property type="protein sequence ID" value="CCD24616.1"/>
    <property type="molecule type" value="Genomic_DNA"/>
</dbReference>
<dbReference type="GO" id="GO:0060090">
    <property type="term" value="F:molecular adaptor activity"/>
    <property type="evidence" value="ECO:0007669"/>
    <property type="project" value="EnsemblFungi"/>
</dbReference>
<evidence type="ECO:0000313" key="3">
    <source>
        <dbReference type="Proteomes" id="UP000000689"/>
    </source>
</evidence>
<dbReference type="GO" id="GO:0006406">
    <property type="term" value="P:mRNA export from nucleus"/>
    <property type="evidence" value="ECO:0007669"/>
    <property type="project" value="EnsemblFungi"/>
</dbReference>
<dbReference type="eggNOG" id="ENOG502S0NG">
    <property type="taxonomic scope" value="Eukaryota"/>
</dbReference>
<evidence type="ECO:0008006" key="4">
    <source>
        <dbReference type="Google" id="ProtNLM"/>
    </source>
</evidence>
<feature type="compositionally biased region" description="Acidic residues" evidence="1">
    <location>
        <begin position="252"/>
        <end position="262"/>
    </location>
</feature>
<accession>G0WA05</accession>
<feature type="compositionally biased region" description="Acidic residues" evidence="1">
    <location>
        <begin position="303"/>
        <end position="320"/>
    </location>
</feature>
<dbReference type="OMA" id="YNEQDTA"/>
<dbReference type="RefSeq" id="XP_003669859.1">
    <property type="nucleotide sequence ID" value="XM_003669811.1"/>
</dbReference>